<feature type="signal peptide" evidence="1">
    <location>
        <begin position="1"/>
        <end position="23"/>
    </location>
</feature>
<evidence type="ECO:0000256" key="1">
    <source>
        <dbReference type="SAM" id="SignalP"/>
    </source>
</evidence>
<evidence type="ECO:0000313" key="3">
    <source>
        <dbReference type="Proteomes" id="UP000187499"/>
    </source>
</evidence>
<reference evidence="3" key="1">
    <citation type="submission" date="2016-12" db="EMBL/GenBank/DDBJ databases">
        <authorList>
            <person name="Jung M.Y."/>
            <person name="Lee S.H."/>
        </authorList>
    </citation>
    <scope>NUCLEOTIDE SEQUENCE [LARGE SCALE GENOMIC DNA]</scope>
    <source>
        <strain evidence="3">WiKim39</strain>
    </source>
</reference>
<dbReference type="InterPro" id="IPR047750">
    <property type="entry name" value="YdjY-like"/>
</dbReference>
<dbReference type="OrthoDB" id="6571992at2"/>
<dbReference type="NCBIfam" id="NF040466">
    <property type="entry name" value="ydjY_domain"/>
    <property type="match status" value="1"/>
</dbReference>
<evidence type="ECO:0000313" key="2">
    <source>
        <dbReference type="EMBL" id="APX72174.1"/>
    </source>
</evidence>
<name>A0A1P8Q2R2_9LACO</name>
<protein>
    <recommendedName>
        <fullName evidence="4">4Fe-4S ferredoxin-type domain-containing protein</fullName>
    </recommendedName>
</protein>
<dbReference type="KEGG" id="lalw:BTM29_06205"/>
<feature type="chain" id="PRO_5038708710" description="4Fe-4S ferredoxin-type domain-containing protein" evidence="1">
    <location>
        <begin position="24"/>
        <end position="216"/>
    </location>
</feature>
<proteinExistence type="predicted"/>
<dbReference type="RefSeq" id="WP_076614737.1">
    <property type="nucleotide sequence ID" value="NZ_CP019323.1"/>
</dbReference>
<keyword evidence="3" id="KW-1185">Reference proteome</keyword>
<sequence length="216" mass="23469">MKNKRIFFGILMGFLLMVGMTFAAPTESQAAAKSSTAGLTSSKPIKYNKKKKEITILTTVNGTYFTQPTRHVIVNVDGSNGNKSLLKTNATPKEFYNDLKKVGAKAGNNLTKDSKAGKKVKGTKLSVYFVINGKRVKAEKAVQVNKKNVKNLDFRFGGNMKTNNKMKTGCVLCFDSCPVGIASGAKYGFQYGEHFTGKSSVMPKDGTKMAVVVKVK</sequence>
<keyword evidence="1" id="KW-0732">Signal</keyword>
<organism evidence="2 3">
    <name type="scientific">Companilactobacillus allii</name>
    <dbReference type="NCBI Taxonomy" id="1847728"/>
    <lineage>
        <taxon>Bacteria</taxon>
        <taxon>Bacillati</taxon>
        <taxon>Bacillota</taxon>
        <taxon>Bacilli</taxon>
        <taxon>Lactobacillales</taxon>
        <taxon>Lactobacillaceae</taxon>
        <taxon>Companilactobacillus</taxon>
    </lineage>
</organism>
<dbReference type="STRING" id="1847728.BTM29_06205"/>
<dbReference type="AlphaFoldDB" id="A0A1P8Q2R2"/>
<dbReference type="Proteomes" id="UP000187499">
    <property type="component" value="Chromosome"/>
</dbReference>
<evidence type="ECO:0008006" key="4">
    <source>
        <dbReference type="Google" id="ProtNLM"/>
    </source>
</evidence>
<dbReference type="EMBL" id="CP019323">
    <property type="protein sequence ID" value="APX72174.1"/>
    <property type="molecule type" value="Genomic_DNA"/>
</dbReference>
<accession>A0A1P8Q2R2</accession>
<gene>
    <name evidence="2" type="ORF">BTM29_06205</name>
</gene>